<accession>A0A6A3ZNK0</accession>
<comment type="caution">
    <text evidence="3">The sequence shown here is derived from an EMBL/GenBank/DDBJ whole genome shotgun (WGS) entry which is preliminary data.</text>
</comment>
<gene>
    <name evidence="4" type="ORF">PF001_g5417</name>
    <name evidence="3" type="ORF">PF002_g9836</name>
    <name evidence="2" type="ORF">PF005_g8788</name>
</gene>
<evidence type="ECO:0000313" key="7">
    <source>
        <dbReference type="Proteomes" id="UP000440367"/>
    </source>
</evidence>
<dbReference type="EMBL" id="QXGD01000418">
    <property type="protein sequence ID" value="KAE9240285.1"/>
    <property type="molecule type" value="Genomic_DNA"/>
</dbReference>
<sequence>MQIISCTPIRGCSTQSKRRAETQRLTSGSKALDSVSANGAPRRGLTTDERRQQEIGGWTAARRMAIPAGECTASGSKSIDMRREYVQLHLLSAGNAERLTRLIATHWYDVYMHASKMESFTFQNT</sequence>
<feature type="region of interest" description="Disordered" evidence="1">
    <location>
        <begin position="15"/>
        <end position="52"/>
    </location>
</feature>
<evidence type="ECO:0000256" key="1">
    <source>
        <dbReference type="SAM" id="MobiDB-lite"/>
    </source>
</evidence>
<dbReference type="Proteomes" id="UP000440367">
    <property type="component" value="Unassembled WGS sequence"/>
</dbReference>
<reference evidence="5 6" key="1">
    <citation type="submission" date="2018-08" db="EMBL/GenBank/DDBJ databases">
        <title>Genomic investigation of the strawberry pathogen Phytophthora fragariae indicates pathogenicity is determined by transcriptional variation in three key races.</title>
        <authorList>
            <person name="Adams T.M."/>
            <person name="Armitage A.D."/>
            <person name="Sobczyk M.K."/>
            <person name="Bates H.J."/>
            <person name="Dunwell J.M."/>
            <person name="Nellist C.F."/>
            <person name="Harrison R.J."/>
        </authorList>
    </citation>
    <scope>NUCLEOTIDE SEQUENCE [LARGE SCALE GENOMIC DNA]</scope>
    <source>
        <strain evidence="4 6">A4</strain>
        <strain evidence="3 7">BC-1</strain>
        <strain evidence="2 5">NOV-27</strain>
    </source>
</reference>
<evidence type="ECO:0000313" key="5">
    <source>
        <dbReference type="Proteomes" id="UP000433483"/>
    </source>
</evidence>
<proteinExistence type="predicted"/>
<protein>
    <submittedName>
        <fullName evidence="3">Uncharacterized protein</fullName>
    </submittedName>
</protein>
<evidence type="ECO:0000313" key="6">
    <source>
        <dbReference type="Proteomes" id="UP000437068"/>
    </source>
</evidence>
<evidence type="ECO:0000313" key="3">
    <source>
        <dbReference type="EMBL" id="KAE9240285.1"/>
    </source>
</evidence>
<keyword evidence="5" id="KW-1185">Reference proteome</keyword>
<organism evidence="3 7">
    <name type="scientific">Phytophthora fragariae</name>
    <dbReference type="NCBI Taxonomy" id="53985"/>
    <lineage>
        <taxon>Eukaryota</taxon>
        <taxon>Sar</taxon>
        <taxon>Stramenopiles</taxon>
        <taxon>Oomycota</taxon>
        <taxon>Peronosporomycetes</taxon>
        <taxon>Peronosporales</taxon>
        <taxon>Peronosporaceae</taxon>
        <taxon>Phytophthora</taxon>
    </lineage>
</organism>
<dbReference type="EMBL" id="QXGE01000201">
    <property type="protein sequence ID" value="KAE9320406.1"/>
    <property type="molecule type" value="Genomic_DNA"/>
</dbReference>
<name>A0A6A3ZNK0_9STRA</name>
<dbReference type="EMBL" id="QXGB01000382">
    <property type="protein sequence ID" value="KAE9217098.1"/>
    <property type="molecule type" value="Genomic_DNA"/>
</dbReference>
<dbReference type="Proteomes" id="UP000433483">
    <property type="component" value="Unassembled WGS sequence"/>
</dbReference>
<dbReference type="AlphaFoldDB" id="A0A6A3ZNK0"/>
<evidence type="ECO:0000313" key="2">
    <source>
        <dbReference type="EMBL" id="KAE9217098.1"/>
    </source>
</evidence>
<dbReference type="Proteomes" id="UP000437068">
    <property type="component" value="Unassembled WGS sequence"/>
</dbReference>
<evidence type="ECO:0000313" key="4">
    <source>
        <dbReference type="EMBL" id="KAE9320406.1"/>
    </source>
</evidence>